<keyword evidence="3" id="KW-1185">Reference proteome</keyword>
<evidence type="ECO:0000313" key="3">
    <source>
        <dbReference type="Proteomes" id="UP001055185"/>
    </source>
</evidence>
<dbReference type="AlphaFoldDB" id="A0AA37J0R0"/>
<proteinExistence type="predicted"/>
<evidence type="ECO:0000259" key="1">
    <source>
        <dbReference type="PROSITE" id="PS51186"/>
    </source>
</evidence>
<dbReference type="SUPFAM" id="SSF55729">
    <property type="entry name" value="Acyl-CoA N-acyltransferases (Nat)"/>
    <property type="match status" value="1"/>
</dbReference>
<sequence length="163" mass="18367">MTTFCKIGPEEAARLSEIASRVVKAHFDPLIGPAQNDYMIEKFQSEPAIRAQRAGGYRYYWVMEEGETAGFLAFYPREGKLYLSKFYLLEGFRGRGLAGKMFAFVAESARAEGLSAVYLNVNRGNTGVIRAYEHLGFQIVREEKNDIGGGFFMDDYVMECPLT</sequence>
<dbReference type="InterPro" id="IPR016181">
    <property type="entry name" value="Acyl_CoA_acyltransferase"/>
</dbReference>
<name>A0AA37J0R0_9FIRM</name>
<dbReference type="RefSeq" id="WP_238318051.1">
    <property type="nucleotide sequence ID" value="NZ_BQKV01000109.1"/>
</dbReference>
<comment type="caution">
    <text evidence="2">The sequence shown here is derived from an EMBL/GenBank/DDBJ whole genome shotgun (WGS) entry which is preliminary data.</text>
</comment>
<feature type="domain" description="N-acetyltransferase" evidence="1">
    <location>
        <begin position="2"/>
        <end position="163"/>
    </location>
</feature>
<dbReference type="EMBL" id="BQKV01000109">
    <property type="protein sequence ID" value="GJN65842.1"/>
    <property type="molecule type" value="Genomic_DNA"/>
</dbReference>
<accession>A0AA37J0R0</accession>
<dbReference type="CDD" id="cd04301">
    <property type="entry name" value="NAT_SF"/>
    <property type="match status" value="1"/>
</dbReference>
<gene>
    <name evidence="2" type="ORF">JCM17207_24670</name>
</gene>
<dbReference type="Proteomes" id="UP001055185">
    <property type="component" value="Unassembled WGS sequence"/>
</dbReference>
<dbReference type="GO" id="GO:0016747">
    <property type="term" value="F:acyltransferase activity, transferring groups other than amino-acyl groups"/>
    <property type="evidence" value="ECO:0007669"/>
    <property type="project" value="InterPro"/>
</dbReference>
<dbReference type="InterPro" id="IPR000182">
    <property type="entry name" value="GNAT_dom"/>
</dbReference>
<dbReference type="Gene3D" id="3.40.630.30">
    <property type="match status" value="1"/>
</dbReference>
<organism evidence="2 3">
    <name type="scientific">Faecalibacterium gallinarum</name>
    <dbReference type="NCBI Taxonomy" id="2903556"/>
    <lineage>
        <taxon>Bacteria</taxon>
        <taxon>Bacillati</taxon>
        <taxon>Bacillota</taxon>
        <taxon>Clostridia</taxon>
        <taxon>Eubacteriales</taxon>
        <taxon>Oscillospiraceae</taxon>
        <taxon>Faecalibacterium</taxon>
    </lineage>
</organism>
<dbReference type="Pfam" id="PF00583">
    <property type="entry name" value="Acetyltransf_1"/>
    <property type="match status" value="1"/>
</dbReference>
<evidence type="ECO:0000313" key="2">
    <source>
        <dbReference type="EMBL" id="GJN65842.1"/>
    </source>
</evidence>
<reference evidence="2" key="1">
    <citation type="journal article" date="2022" name="Int. J. Syst. Evol. Microbiol.">
        <title>Genome-based, phenotypic and chemotaxonomic classification of Faecalibacterium strains: proposal of three novel species Faecalibacterium duncaniae sp. nov., Faecalibacterium hattorii sp. nov. and Faecalibacterium gallinarum sp. nov. .</title>
        <authorList>
            <person name="Sakamoto M."/>
            <person name="Sakurai N."/>
            <person name="Tanno H."/>
            <person name="Iino T."/>
            <person name="Ohkuma M."/>
            <person name="Endo A."/>
        </authorList>
    </citation>
    <scope>NUCLEOTIDE SEQUENCE</scope>
    <source>
        <strain evidence="2">JCM 17207</strain>
    </source>
</reference>
<dbReference type="PROSITE" id="PS51186">
    <property type="entry name" value="GNAT"/>
    <property type="match status" value="1"/>
</dbReference>
<protein>
    <submittedName>
        <fullName evidence="2">Acetyltransferase</fullName>
    </submittedName>
</protein>